<keyword evidence="2" id="KW-1185">Reference proteome</keyword>
<protein>
    <submittedName>
        <fullName evidence="1">Anosmin-1</fullName>
    </submittedName>
</protein>
<reference evidence="1" key="1">
    <citation type="submission" date="2021-08" db="EMBL/GenBank/DDBJ databases">
        <title>The first chromosome-level gecko genome reveals the dynamic sex chromosomes of Neotropical dwarf geckos (Sphaerodactylidae: Sphaerodactylus).</title>
        <authorList>
            <person name="Pinto B.J."/>
            <person name="Keating S.E."/>
            <person name="Gamble T."/>
        </authorList>
    </citation>
    <scope>NUCLEOTIDE SEQUENCE</scope>
    <source>
        <strain evidence="1">TG3544</strain>
    </source>
</reference>
<dbReference type="Proteomes" id="UP000827872">
    <property type="component" value="Linkage Group LG04"/>
</dbReference>
<name>A0ACB8FII8_9SAUR</name>
<organism evidence="1 2">
    <name type="scientific">Sphaerodactylus townsendi</name>
    <dbReference type="NCBI Taxonomy" id="933632"/>
    <lineage>
        <taxon>Eukaryota</taxon>
        <taxon>Metazoa</taxon>
        <taxon>Chordata</taxon>
        <taxon>Craniata</taxon>
        <taxon>Vertebrata</taxon>
        <taxon>Euteleostomi</taxon>
        <taxon>Lepidosauria</taxon>
        <taxon>Squamata</taxon>
        <taxon>Bifurcata</taxon>
        <taxon>Gekkota</taxon>
        <taxon>Sphaerodactylidae</taxon>
        <taxon>Sphaerodactylus</taxon>
    </lineage>
</organism>
<sequence length="402" mass="45459">MKPDPSAPPAPSNLRISNSTANSDGTVSARIVWDLPDEPDIPVHHYKVFWSWTVNSKSLVPAKKKRRKTTDGSQNYVVLEGLQPNSNYMVELQAVTYWGQVRLKSAKVSLYFSSTQTAVNSKEHVSTVMKAKNGLTDALPSFKGRRPTRLLEIGVPFYQDEELQVKVYWKKTEDAASRSRYHVQWFPESCTHNETKGIEKSSDITYENHIILQNLSFSCKYKVTVQPARSKGRLKAESIYFTTPSCSDLKGKKHKLISCPTEGDSIVPKVLAKPENLSASFIVQDINITGHFSWKISKENLHQPMTGFQVTWAEVTTESRQNSLPNSIISQSQILPVDHYVLTVPNLRPSTLYRLEVQVLTTSGEGPAIIKSFRTPDLLTSPHRPHLKQHHPHHYKSPPEKY</sequence>
<evidence type="ECO:0000313" key="1">
    <source>
        <dbReference type="EMBL" id="KAH8005166.1"/>
    </source>
</evidence>
<gene>
    <name evidence="1" type="primary">ANOS1</name>
    <name evidence="1" type="ORF">K3G42_024314</name>
</gene>
<comment type="caution">
    <text evidence="1">The sequence shown here is derived from an EMBL/GenBank/DDBJ whole genome shotgun (WGS) entry which is preliminary data.</text>
</comment>
<dbReference type="EMBL" id="CM037617">
    <property type="protein sequence ID" value="KAH8005166.1"/>
    <property type="molecule type" value="Genomic_DNA"/>
</dbReference>
<accession>A0ACB8FII8</accession>
<evidence type="ECO:0000313" key="2">
    <source>
        <dbReference type="Proteomes" id="UP000827872"/>
    </source>
</evidence>
<proteinExistence type="predicted"/>